<dbReference type="Proteomes" id="UP000663851">
    <property type="component" value="Unassembled WGS sequence"/>
</dbReference>
<dbReference type="Gene3D" id="3.20.80.10">
    <property type="entry name" value="Regulatory factor, effector binding domain"/>
    <property type="match status" value="1"/>
</dbReference>
<accession>A0A817MXY2</accession>
<dbReference type="PANTHER" id="PTHR11220:SF58">
    <property type="entry name" value="SOUL HEME-BINDING FAMILY PROTEIN"/>
    <property type="match status" value="1"/>
</dbReference>
<comment type="caution">
    <text evidence="3">The sequence shown here is derived from an EMBL/GenBank/DDBJ whole genome shotgun (WGS) entry which is preliminary data.</text>
</comment>
<dbReference type="PANTHER" id="PTHR11220">
    <property type="entry name" value="HEME-BINDING PROTEIN-RELATED"/>
    <property type="match status" value="1"/>
</dbReference>
<sequence>MQFMMATLCFLLIASFQLAFSNPLSQVFGALNIETPSYDIVMKGANYEVRRYHSQLWAQIDFTVDPSTDFGNKMSIGFQPLFQYITGKNAAGQKIPMTAPVIMQRLDSEYGRRRMSFIMSPSKFSTLDQLPKPINVNVKLVAVTDPVVLACIRFNMGLTSKRVGEREEELRKATATDRIQLVNERALVRVASYNPPWTLPWFRTNDICIPLVNQA</sequence>
<dbReference type="Pfam" id="PF04832">
    <property type="entry name" value="SOUL"/>
    <property type="match status" value="1"/>
</dbReference>
<dbReference type="AlphaFoldDB" id="A0A817MXY2"/>
<evidence type="ECO:0000313" key="5">
    <source>
        <dbReference type="Proteomes" id="UP000663825"/>
    </source>
</evidence>
<gene>
    <name evidence="4" type="ORF">HFQ381_LOCUS30618</name>
    <name evidence="3" type="ORF">TIS948_LOCUS5091</name>
</gene>
<reference evidence="3" key="1">
    <citation type="submission" date="2021-02" db="EMBL/GenBank/DDBJ databases">
        <authorList>
            <person name="Nowell W R."/>
        </authorList>
    </citation>
    <scope>NUCLEOTIDE SEQUENCE</scope>
</reference>
<dbReference type="SUPFAM" id="SSF55136">
    <property type="entry name" value="Probable bacterial effector-binding domain"/>
    <property type="match status" value="1"/>
</dbReference>
<feature type="signal peptide" evidence="2">
    <location>
        <begin position="1"/>
        <end position="21"/>
    </location>
</feature>
<dbReference type="Proteomes" id="UP000663825">
    <property type="component" value="Unassembled WGS sequence"/>
</dbReference>
<evidence type="ECO:0000256" key="2">
    <source>
        <dbReference type="SAM" id="SignalP"/>
    </source>
</evidence>
<organism evidence="3 5">
    <name type="scientific">Rotaria socialis</name>
    <dbReference type="NCBI Taxonomy" id="392032"/>
    <lineage>
        <taxon>Eukaryota</taxon>
        <taxon>Metazoa</taxon>
        <taxon>Spiralia</taxon>
        <taxon>Gnathifera</taxon>
        <taxon>Rotifera</taxon>
        <taxon>Eurotatoria</taxon>
        <taxon>Bdelloidea</taxon>
        <taxon>Philodinida</taxon>
        <taxon>Philodinidae</taxon>
        <taxon>Rotaria</taxon>
    </lineage>
</organism>
<evidence type="ECO:0008006" key="6">
    <source>
        <dbReference type="Google" id="ProtNLM"/>
    </source>
</evidence>
<proteinExistence type="inferred from homology"/>
<dbReference type="InterPro" id="IPR006917">
    <property type="entry name" value="SOUL_heme-bd"/>
</dbReference>
<protein>
    <recommendedName>
        <fullName evidence="6">SOUL heme-binding protein</fullName>
    </recommendedName>
</protein>
<dbReference type="EMBL" id="CAJNXB010000574">
    <property type="protein sequence ID" value="CAF3071039.1"/>
    <property type="molecule type" value="Genomic_DNA"/>
</dbReference>
<dbReference type="InterPro" id="IPR011256">
    <property type="entry name" value="Reg_factor_effector_dom_sf"/>
</dbReference>
<comment type="similarity">
    <text evidence="1">Belongs to the HEBP family.</text>
</comment>
<keyword evidence="2" id="KW-0732">Signal</keyword>
<dbReference type="OrthoDB" id="6424451at2759"/>
<name>A0A817MXY2_9BILA</name>
<evidence type="ECO:0000313" key="3">
    <source>
        <dbReference type="EMBL" id="CAF3071039.1"/>
    </source>
</evidence>
<evidence type="ECO:0000313" key="4">
    <source>
        <dbReference type="EMBL" id="CAF4546271.1"/>
    </source>
</evidence>
<dbReference type="EMBL" id="CAJOBO010005538">
    <property type="protein sequence ID" value="CAF4546271.1"/>
    <property type="molecule type" value="Genomic_DNA"/>
</dbReference>
<evidence type="ECO:0000256" key="1">
    <source>
        <dbReference type="ARBA" id="ARBA00009817"/>
    </source>
</evidence>
<feature type="chain" id="PRO_5036231753" description="SOUL heme-binding protein" evidence="2">
    <location>
        <begin position="22"/>
        <end position="215"/>
    </location>
</feature>